<evidence type="ECO:0000256" key="2">
    <source>
        <dbReference type="SAM" id="Phobius"/>
    </source>
</evidence>
<dbReference type="OrthoDB" id="2013775at2759"/>
<evidence type="ECO:0000256" key="1">
    <source>
        <dbReference type="SAM" id="MobiDB-lite"/>
    </source>
</evidence>
<proteinExistence type="predicted"/>
<dbReference type="AlphaFoldDB" id="A0A9D4J0R1"/>
<feature type="signal peptide" evidence="3">
    <location>
        <begin position="1"/>
        <end position="21"/>
    </location>
</feature>
<feature type="transmembrane region" description="Helical" evidence="2">
    <location>
        <begin position="117"/>
        <end position="140"/>
    </location>
</feature>
<dbReference type="EMBL" id="JAIWYP010000007">
    <property type="protein sequence ID" value="KAH3791377.1"/>
    <property type="molecule type" value="Genomic_DNA"/>
</dbReference>
<keyword evidence="2" id="KW-0812">Transmembrane</keyword>
<feature type="region of interest" description="Disordered" evidence="1">
    <location>
        <begin position="184"/>
        <end position="206"/>
    </location>
</feature>
<gene>
    <name evidence="4" type="ORF">DPMN_144861</name>
</gene>
<keyword evidence="2" id="KW-1133">Transmembrane helix</keyword>
<keyword evidence="3" id="KW-0732">Signal</keyword>
<sequence>MGWAANVLGLLLLVSPYPGKCGPIGQLNLEVEVTNDNIEMSWTVNTTVQNIYGFKTILYNDHDQTLYTSSVIQSQERKMTISNELKGTGTICIQQLLNHTEVLQEACKKVKVSDLKMVIGIMAGAIFLFPCLMTLAYIIYKDKNIAKIDYAQFESHIEQRVITERPSDSNKTVLQDTKSFTRNVDVANRGETRQENGANKKTRKESDTLEITDTKEPNELNRKVILFSDKAIQSGQEENVQWLSKTDSNRSRGTKRPSSSKTNVTNDQNILQKKTEIYVVKL</sequence>
<feature type="chain" id="PRO_5038384134" evidence="3">
    <location>
        <begin position="22"/>
        <end position="282"/>
    </location>
</feature>
<evidence type="ECO:0000313" key="5">
    <source>
        <dbReference type="Proteomes" id="UP000828390"/>
    </source>
</evidence>
<dbReference type="Proteomes" id="UP000828390">
    <property type="component" value="Unassembled WGS sequence"/>
</dbReference>
<protein>
    <submittedName>
        <fullName evidence="4">Uncharacterized protein</fullName>
    </submittedName>
</protein>
<feature type="region of interest" description="Disordered" evidence="1">
    <location>
        <begin position="238"/>
        <end position="268"/>
    </location>
</feature>
<feature type="compositionally biased region" description="Polar residues" evidence="1">
    <location>
        <begin position="256"/>
        <end position="268"/>
    </location>
</feature>
<evidence type="ECO:0000313" key="4">
    <source>
        <dbReference type="EMBL" id="KAH3791377.1"/>
    </source>
</evidence>
<reference evidence="4" key="1">
    <citation type="journal article" date="2019" name="bioRxiv">
        <title>The Genome of the Zebra Mussel, Dreissena polymorpha: A Resource for Invasive Species Research.</title>
        <authorList>
            <person name="McCartney M.A."/>
            <person name="Auch B."/>
            <person name="Kono T."/>
            <person name="Mallez S."/>
            <person name="Zhang Y."/>
            <person name="Obille A."/>
            <person name="Becker A."/>
            <person name="Abrahante J.E."/>
            <person name="Garbe J."/>
            <person name="Badalamenti J.P."/>
            <person name="Herman A."/>
            <person name="Mangelson H."/>
            <person name="Liachko I."/>
            <person name="Sullivan S."/>
            <person name="Sone E.D."/>
            <person name="Koren S."/>
            <person name="Silverstein K.A.T."/>
            <person name="Beckman K.B."/>
            <person name="Gohl D.M."/>
        </authorList>
    </citation>
    <scope>NUCLEOTIDE SEQUENCE</scope>
    <source>
        <strain evidence="4">Duluth1</strain>
        <tissue evidence="4">Whole animal</tissue>
    </source>
</reference>
<organism evidence="4 5">
    <name type="scientific">Dreissena polymorpha</name>
    <name type="common">Zebra mussel</name>
    <name type="synonym">Mytilus polymorpha</name>
    <dbReference type="NCBI Taxonomy" id="45954"/>
    <lineage>
        <taxon>Eukaryota</taxon>
        <taxon>Metazoa</taxon>
        <taxon>Spiralia</taxon>
        <taxon>Lophotrochozoa</taxon>
        <taxon>Mollusca</taxon>
        <taxon>Bivalvia</taxon>
        <taxon>Autobranchia</taxon>
        <taxon>Heteroconchia</taxon>
        <taxon>Euheterodonta</taxon>
        <taxon>Imparidentia</taxon>
        <taxon>Neoheterodontei</taxon>
        <taxon>Myida</taxon>
        <taxon>Dreissenoidea</taxon>
        <taxon>Dreissenidae</taxon>
        <taxon>Dreissena</taxon>
    </lineage>
</organism>
<reference evidence="4" key="2">
    <citation type="submission" date="2020-11" db="EMBL/GenBank/DDBJ databases">
        <authorList>
            <person name="McCartney M.A."/>
            <person name="Auch B."/>
            <person name="Kono T."/>
            <person name="Mallez S."/>
            <person name="Becker A."/>
            <person name="Gohl D.M."/>
            <person name="Silverstein K.A.T."/>
            <person name="Koren S."/>
            <person name="Bechman K.B."/>
            <person name="Herman A."/>
            <person name="Abrahante J.E."/>
            <person name="Garbe J."/>
        </authorList>
    </citation>
    <scope>NUCLEOTIDE SEQUENCE</scope>
    <source>
        <strain evidence="4">Duluth1</strain>
        <tissue evidence="4">Whole animal</tissue>
    </source>
</reference>
<evidence type="ECO:0000256" key="3">
    <source>
        <dbReference type="SAM" id="SignalP"/>
    </source>
</evidence>
<name>A0A9D4J0R1_DREPO</name>
<keyword evidence="2" id="KW-0472">Membrane</keyword>
<comment type="caution">
    <text evidence="4">The sequence shown here is derived from an EMBL/GenBank/DDBJ whole genome shotgun (WGS) entry which is preliminary data.</text>
</comment>
<accession>A0A9D4J0R1</accession>
<keyword evidence="5" id="KW-1185">Reference proteome</keyword>